<dbReference type="InterPro" id="IPR016055">
    <property type="entry name" value="A-D-PHexomutase_a/b/a-I/II/III"/>
</dbReference>
<comment type="similarity">
    <text evidence="1">Belongs to the phosphohexose mutase family.</text>
</comment>
<sequence>MLKIFGTDGIRCRVNQEPMTVDTCLKIAKAAGYLLSNKA</sequence>
<proteinExistence type="inferred from homology"/>
<reference evidence="3" key="1">
    <citation type="submission" date="2018-05" db="EMBL/GenBank/DDBJ databases">
        <authorList>
            <person name="Lanie J.A."/>
            <person name="Ng W.-L."/>
            <person name="Kazmierczak K.M."/>
            <person name="Andrzejewski T.M."/>
            <person name="Davidsen T.M."/>
            <person name="Wayne K.J."/>
            <person name="Tettelin H."/>
            <person name="Glass J.I."/>
            <person name="Rusch D."/>
            <person name="Podicherti R."/>
            <person name="Tsui H.-C.T."/>
            <person name="Winkler M.E."/>
        </authorList>
    </citation>
    <scope>NUCLEOTIDE SEQUENCE</scope>
</reference>
<feature type="domain" description="Alpha-D-phosphohexomutase alpha/beta/alpha" evidence="2">
    <location>
        <begin position="3"/>
        <end position="38"/>
    </location>
</feature>
<evidence type="ECO:0000259" key="2">
    <source>
        <dbReference type="Pfam" id="PF02878"/>
    </source>
</evidence>
<dbReference type="GO" id="GO:0005975">
    <property type="term" value="P:carbohydrate metabolic process"/>
    <property type="evidence" value="ECO:0007669"/>
    <property type="project" value="InterPro"/>
</dbReference>
<feature type="non-terminal residue" evidence="3">
    <location>
        <position position="39"/>
    </location>
</feature>
<name>A0A382C8D1_9ZZZZ</name>
<evidence type="ECO:0000256" key="1">
    <source>
        <dbReference type="ARBA" id="ARBA00010231"/>
    </source>
</evidence>
<dbReference type="InterPro" id="IPR005844">
    <property type="entry name" value="A-D-PHexomutase_a/b/a-I"/>
</dbReference>
<protein>
    <recommendedName>
        <fullName evidence="2">Alpha-D-phosphohexomutase alpha/beta/alpha domain-containing protein</fullName>
    </recommendedName>
</protein>
<gene>
    <name evidence="3" type="ORF">METZ01_LOCUS174377</name>
</gene>
<dbReference type="SUPFAM" id="SSF53738">
    <property type="entry name" value="Phosphoglucomutase, first 3 domains"/>
    <property type="match status" value="1"/>
</dbReference>
<dbReference type="GO" id="GO:0016868">
    <property type="term" value="F:intramolecular phosphotransferase activity"/>
    <property type="evidence" value="ECO:0007669"/>
    <property type="project" value="InterPro"/>
</dbReference>
<organism evidence="3">
    <name type="scientific">marine metagenome</name>
    <dbReference type="NCBI Taxonomy" id="408172"/>
    <lineage>
        <taxon>unclassified sequences</taxon>
        <taxon>metagenomes</taxon>
        <taxon>ecological metagenomes</taxon>
    </lineage>
</organism>
<accession>A0A382C8D1</accession>
<dbReference type="Gene3D" id="3.40.120.10">
    <property type="entry name" value="Alpha-D-Glucose-1,6-Bisphosphate, subunit A, domain 3"/>
    <property type="match status" value="1"/>
</dbReference>
<dbReference type="AlphaFoldDB" id="A0A382C8D1"/>
<dbReference type="EMBL" id="UINC01032978">
    <property type="protein sequence ID" value="SVB21523.1"/>
    <property type="molecule type" value="Genomic_DNA"/>
</dbReference>
<evidence type="ECO:0000313" key="3">
    <source>
        <dbReference type="EMBL" id="SVB21523.1"/>
    </source>
</evidence>
<dbReference type="Pfam" id="PF02878">
    <property type="entry name" value="PGM_PMM_I"/>
    <property type="match status" value="1"/>
</dbReference>